<evidence type="ECO:0000256" key="1">
    <source>
        <dbReference type="ARBA" id="ARBA00006290"/>
    </source>
</evidence>
<evidence type="ECO:0000313" key="5">
    <source>
        <dbReference type="Proteomes" id="UP000001449"/>
    </source>
</evidence>
<feature type="region of interest" description="Disordered" evidence="2">
    <location>
        <begin position="315"/>
        <end position="336"/>
    </location>
</feature>
<dbReference type="Proteomes" id="UP000001449">
    <property type="component" value="Chromosome 22"/>
</dbReference>
<feature type="compositionally biased region" description="Basic and acidic residues" evidence="2">
    <location>
        <begin position="251"/>
        <end position="263"/>
    </location>
</feature>
<feature type="compositionally biased region" description="Acidic residues" evidence="2">
    <location>
        <begin position="1003"/>
        <end position="1012"/>
    </location>
</feature>
<feature type="compositionally biased region" description="Basic and acidic residues" evidence="2">
    <location>
        <begin position="952"/>
        <end position="965"/>
    </location>
</feature>
<feature type="compositionally biased region" description="Basic and acidic residues" evidence="2">
    <location>
        <begin position="891"/>
        <end position="904"/>
    </location>
</feature>
<dbReference type="PANTHER" id="PTHR13015">
    <property type="entry name" value="PROTEIN AD-016-RELATED"/>
    <property type="match status" value="1"/>
</dbReference>
<evidence type="ECO:0000313" key="4">
    <source>
        <dbReference type="EMBL" id="EED87686.1"/>
    </source>
</evidence>
<name>B8CFT1_THAPS</name>
<feature type="region of interest" description="Disordered" evidence="2">
    <location>
        <begin position="729"/>
        <end position="749"/>
    </location>
</feature>
<dbReference type="RefSeq" id="XP_002294906.1">
    <property type="nucleotide sequence ID" value="XM_002294870.1"/>
</dbReference>
<organism evidence="4 5">
    <name type="scientific">Thalassiosira pseudonana</name>
    <name type="common">Marine diatom</name>
    <name type="synonym">Cyclotella nana</name>
    <dbReference type="NCBI Taxonomy" id="35128"/>
    <lineage>
        <taxon>Eukaryota</taxon>
        <taxon>Sar</taxon>
        <taxon>Stramenopiles</taxon>
        <taxon>Ochrophyta</taxon>
        <taxon>Bacillariophyta</taxon>
        <taxon>Coscinodiscophyceae</taxon>
        <taxon>Thalassiosirophycidae</taxon>
        <taxon>Thalassiosirales</taxon>
        <taxon>Thalassiosiraceae</taxon>
        <taxon>Thalassiosira</taxon>
    </lineage>
</organism>
<feature type="region of interest" description="Disordered" evidence="2">
    <location>
        <begin position="96"/>
        <end position="122"/>
    </location>
</feature>
<feature type="compositionally biased region" description="Acidic residues" evidence="2">
    <location>
        <begin position="942"/>
        <end position="951"/>
    </location>
</feature>
<feature type="domain" description="PH" evidence="3">
    <location>
        <begin position="571"/>
        <end position="684"/>
    </location>
</feature>
<evidence type="ECO:0000259" key="3">
    <source>
        <dbReference type="PROSITE" id="PS50003"/>
    </source>
</evidence>
<gene>
    <name evidence="4" type="ORF">THAPSDRAFT_11869</name>
</gene>
<dbReference type="KEGG" id="tps:THAPSDRAFT_11869"/>
<feature type="region of interest" description="Disordered" evidence="2">
    <location>
        <begin position="1071"/>
        <end position="1155"/>
    </location>
</feature>
<dbReference type="GO" id="GO:0071203">
    <property type="term" value="C:WASH complex"/>
    <property type="evidence" value="ECO:0000318"/>
    <property type="project" value="GO_Central"/>
</dbReference>
<feature type="compositionally biased region" description="Acidic residues" evidence="2">
    <location>
        <begin position="35"/>
        <end position="50"/>
    </location>
</feature>
<reference evidence="4 5" key="1">
    <citation type="journal article" date="2004" name="Science">
        <title>The genome of the diatom Thalassiosira pseudonana: ecology, evolution, and metabolism.</title>
        <authorList>
            <person name="Armbrust E.V."/>
            <person name="Berges J.A."/>
            <person name="Bowler C."/>
            <person name="Green B.R."/>
            <person name="Martinez D."/>
            <person name="Putnam N.H."/>
            <person name="Zhou S."/>
            <person name="Allen A.E."/>
            <person name="Apt K.E."/>
            <person name="Bechner M."/>
            <person name="Brzezinski M.A."/>
            <person name="Chaal B.K."/>
            <person name="Chiovitti A."/>
            <person name="Davis A.K."/>
            <person name="Demarest M.S."/>
            <person name="Detter J.C."/>
            <person name="Glavina T."/>
            <person name="Goodstein D."/>
            <person name="Hadi M.Z."/>
            <person name="Hellsten U."/>
            <person name="Hildebrand M."/>
            <person name="Jenkins B.D."/>
            <person name="Jurka J."/>
            <person name="Kapitonov V.V."/>
            <person name="Kroger N."/>
            <person name="Lau W.W."/>
            <person name="Lane T.W."/>
            <person name="Larimer F.W."/>
            <person name="Lippmeier J.C."/>
            <person name="Lucas S."/>
            <person name="Medina M."/>
            <person name="Montsant A."/>
            <person name="Obornik M."/>
            <person name="Parker M.S."/>
            <person name="Palenik B."/>
            <person name="Pazour G.J."/>
            <person name="Richardson P.M."/>
            <person name="Rynearson T.A."/>
            <person name="Saito M.A."/>
            <person name="Schwartz D.C."/>
            <person name="Thamatrakoln K."/>
            <person name="Valentin K."/>
            <person name="Vardi A."/>
            <person name="Wilkerson F.P."/>
            <person name="Rokhsar D.S."/>
        </authorList>
    </citation>
    <scope>NUCLEOTIDE SEQUENCE [LARGE SCALE GENOMIC DNA]</scope>
    <source>
        <strain evidence="4 5">CCMP1335</strain>
    </source>
</reference>
<feature type="compositionally biased region" description="Polar residues" evidence="2">
    <location>
        <begin position="96"/>
        <end position="107"/>
    </location>
</feature>
<dbReference type="eggNOG" id="ENOG502QYJ6">
    <property type="taxonomic scope" value="Eukaryota"/>
</dbReference>
<dbReference type="PANTHER" id="PTHR13015:SF0">
    <property type="entry name" value="WASH COMPLEX SUBUNIT 3"/>
    <property type="match status" value="1"/>
</dbReference>
<dbReference type="InterPro" id="IPR001849">
    <property type="entry name" value="PH_domain"/>
</dbReference>
<feature type="compositionally biased region" description="Basic and acidic residues" evidence="2">
    <location>
        <begin position="324"/>
        <end position="336"/>
    </location>
</feature>
<dbReference type="AlphaFoldDB" id="B8CFT1"/>
<feature type="region of interest" description="Disordered" evidence="2">
    <location>
        <begin position="871"/>
        <end position="1023"/>
    </location>
</feature>
<dbReference type="PROSITE" id="PS50003">
    <property type="entry name" value="PH_DOMAIN"/>
    <property type="match status" value="1"/>
</dbReference>
<comment type="similarity">
    <text evidence="1">Belongs to the CCDC53 family.</text>
</comment>
<dbReference type="Pfam" id="PF00169">
    <property type="entry name" value="PH"/>
    <property type="match status" value="1"/>
</dbReference>
<evidence type="ECO:0000256" key="2">
    <source>
        <dbReference type="SAM" id="MobiDB-lite"/>
    </source>
</evidence>
<feature type="region of interest" description="Disordered" evidence="2">
    <location>
        <begin position="768"/>
        <end position="787"/>
    </location>
</feature>
<feature type="region of interest" description="Disordered" evidence="2">
    <location>
        <begin position="448"/>
        <end position="470"/>
    </location>
</feature>
<dbReference type="Pfam" id="PF10152">
    <property type="entry name" value="CCDC53"/>
    <property type="match status" value="1"/>
</dbReference>
<dbReference type="GeneID" id="7443922"/>
<feature type="region of interest" description="Disordered" evidence="2">
    <location>
        <begin position="19"/>
        <end position="61"/>
    </location>
</feature>
<dbReference type="GO" id="GO:0006887">
    <property type="term" value="P:exocytosis"/>
    <property type="evidence" value="ECO:0000318"/>
    <property type="project" value="GO_Central"/>
</dbReference>
<dbReference type="STRING" id="35128.B8CFT1"/>
<dbReference type="HOGENOM" id="CLU_268918_0_0_1"/>
<dbReference type="InParanoid" id="B8CFT1"/>
<accession>B8CFT1</accession>
<dbReference type="InterPro" id="IPR019309">
    <property type="entry name" value="WASHC3"/>
</dbReference>
<feature type="compositionally biased region" description="Basic and acidic residues" evidence="2">
    <location>
        <begin position="1203"/>
        <end position="1219"/>
    </location>
</feature>
<dbReference type="InterPro" id="IPR011993">
    <property type="entry name" value="PH-like_dom_sf"/>
</dbReference>
<proteinExistence type="inferred from homology"/>
<feature type="compositionally biased region" description="Acidic residues" evidence="2">
    <location>
        <begin position="736"/>
        <end position="749"/>
    </location>
</feature>
<dbReference type="GO" id="GO:0030041">
    <property type="term" value="P:actin filament polymerization"/>
    <property type="evidence" value="ECO:0000318"/>
    <property type="project" value="GO_Central"/>
</dbReference>
<feature type="region of interest" description="Disordered" evidence="2">
    <location>
        <begin position="517"/>
        <end position="536"/>
    </location>
</feature>
<dbReference type="EMBL" id="CM000653">
    <property type="protein sequence ID" value="EED87686.1"/>
    <property type="molecule type" value="Genomic_DNA"/>
</dbReference>
<dbReference type="Gene3D" id="2.30.29.30">
    <property type="entry name" value="Pleckstrin-homology domain (PH domain)/Phosphotyrosine-binding domain (PTB)"/>
    <property type="match status" value="1"/>
</dbReference>
<dbReference type="SMART" id="SM00233">
    <property type="entry name" value="PH"/>
    <property type="match status" value="1"/>
</dbReference>
<sequence length="1219" mass="132723">MNIADLAAEAARKRISMRAAGAGAVKPPSSSAGVELDETMDCTDDDDDDSHQDSGVGALDSDAMPVVASRKTHSETRFDAVVKEHEMCHEEALNSAEPQSDNISEFSVSPHCCPPSSEEEEQRQTDSVMISDADENDSVDVQRQHVAQSSLTMNTPAKRVADVGTVANIIDASADSRENVWVPISAVARLLQHQNVASTAVSIPRRQQQTMHQRSDHDTNDGTTHLSAGWKRSLHSMRSQHSSDEISNDAMECRDSHTSESEQRQNNQRNNCASSLLDLLRSSASRQSKMLPSSISVQCKQYNETCGLLDRLETSFSSTNNTSPHDEQIDESEHQSANERAVRSFLSFIETRHLDLDYILARLNGCRDGIAVHPLPLCEVQKQAADITQQHTTISVSRIVRKEDTKNLDDSIEDASIAITEISTSSSYEQSSNGSEAPILSTLVSSAVAATAESQPQDRPPHNDNIPLKDDPTYSIYFRMLRYGFTMGAVRAALERDGMVDITRLDPEISVCEQLNEGEGDLNGGEVTDEDDSDGVARVPSESRLLANNPSLKRTQSTGGIPSWLKPQANRGILEGWLRKRTRRGIWVRRWYLLDSTGIYYSHSPPFSAEASGNATSSYRRSNSSSSKLIKLADARYLTIQRLSDNPLIFELRESTQSESIVALRAQSNVEVKLWEASIASFSENQRFLDEVVVSSGRIQNMVEKHRPSVEDEVDGNVEVTLDEYDYTDSALEENNNNEDETLSDPLEEPLENDNLADITNSRIESIAGNKGDETSTNAKLEEATEQQHVTTYIEQNDDGEQTIEENSPITDNRAAVEPAPRSALTTMLNKRAATSSADGKADNFVTSMANDEAVDDETQADPRTALTAMLNKRAASSDDDKAEDDDEAVDDKAPANPDDDKSQDVATSTLNDGAVDDEAQADPRTALMAMLNKRAASSDDDKAEDDDEAVDDKAPANPDDDKSQDVATSTLNDGAVDDETQADPRTALMAMLNKRAASSDDDKAEDDDEAVDDKAPANPRTTLMAMLNKRVASSDDDKAEVVATSTLNDGAVDDEASADPKKTLMAMLNKRASSSDEKTAEEGVVTPKSSVKGTIVEAQSVAPRAAMISMLNKRSPPSSDKEKPAAKTKATSSRDNNGNTDSMDAIEDGDSPALKDDLTYQKYFKMLKMGLPLGAVKNALQRDGLDPAILDLDPNKSVGSQTKKEEVDDSPALKDDPA</sequence>
<protein>
    <recommendedName>
        <fullName evidence="3">PH domain-containing protein</fullName>
    </recommendedName>
</protein>
<reference evidence="4 5" key="2">
    <citation type="journal article" date="2008" name="Nature">
        <title>The Phaeodactylum genome reveals the evolutionary history of diatom genomes.</title>
        <authorList>
            <person name="Bowler C."/>
            <person name="Allen A.E."/>
            <person name="Badger J.H."/>
            <person name="Grimwood J."/>
            <person name="Jabbari K."/>
            <person name="Kuo A."/>
            <person name="Maheswari U."/>
            <person name="Martens C."/>
            <person name="Maumus F."/>
            <person name="Otillar R.P."/>
            <person name="Rayko E."/>
            <person name="Salamov A."/>
            <person name="Vandepoele K."/>
            <person name="Beszteri B."/>
            <person name="Gruber A."/>
            <person name="Heijde M."/>
            <person name="Katinka M."/>
            <person name="Mock T."/>
            <person name="Valentin K."/>
            <person name="Verret F."/>
            <person name="Berges J.A."/>
            <person name="Brownlee C."/>
            <person name="Cadoret J.P."/>
            <person name="Chiovitti A."/>
            <person name="Choi C.J."/>
            <person name="Coesel S."/>
            <person name="De Martino A."/>
            <person name="Detter J.C."/>
            <person name="Durkin C."/>
            <person name="Falciatore A."/>
            <person name="Fournet J."/>
            <person name="Haruta M."/>
            <person name="Huysman M.J."/>
            <person name="Jenkins B.D."/>
            <person name="Jiroutova K."/>
            <person name="Jorgensen R.E."/>
            <person name="Joubert Y."/>
            <person name="Kaplan A."/>
            <person name="Kroger N."/>
            <person name="Kroth P.G."/>
            <person name="La Roche J."/>
            <person name="Lindquist E."/>
            <person name="Lommer M."/>
            <person name="Martin-Jezequel V."/>
            <person name="Lopez P.J."/>
            <person name="Lucas S."/>
            <person name="Mangogna M."/>
            <person name="McGinnis K."/>
            <person name="Medlin L.K."/>
            <person name="Montsant A."/>
            <person name="Oudot-Le Secq M.P."/>
            <person name="Napoli C."/>
            <person name="Obornik M."/>
            <person name="Parker M.S."/>
            <person name="Petit J.L."/>
            <person name="Porcel B.M."/>
            <person name="Poulsen N."/>
            <person name="Robison M."/>
            <person name="Rychlewski L."/>
            <person name="Rynearson T.A."/>
            <person name="Schmutz J."/>
            <person name="Shapiro H."/>
            <person name="Siaut M."/>
            <person name="Stanley M."/>
            <person name="Sussman M.R."/>
            <person name="Taylor A.R."/>
            <person name="Vardi A."/>
            <person name="von Dassow P."/>
            <person name="Vyverman W."/>
            <person name="Willis A."/>
            <person name="Wyrwicz L.S."/>
            <person name="Rokhsar D.S."/>
            <person name="Weissenbach J."/>
            <person name="Armbrust E.V."/>
            <person name="Green B.R."/>
            <person name="Van de Peer Y."/>
            <person name="Grigoriev I.V."/>
        </authorList>
    </citation>
    <scope>NUCLEOTIDE SEQUENCE [LARGE SCALE GENOMIC DNA]</scope>
    <source>
        <strain evidence="4 5">CCMP1335</strain>
    </source>
</reference>
<feature type="region of interest" description="Disordered" evidence="2">
    <location>
        <begin position="795"/>
        <end position="821"/>
    </location>
</feature>
<feature type="compositionally biased region" description="Polar residues" evidence="2">
    <location>
        <begin position="200"/>
        <end position="212"/>
    </location>
</feature>
<feature type="region of interest" description="Disordered" evidence="2">
    <location>
        <begin position="1188"/>
        <end position="1219"/>
    </location>
</feature>
<feature type="compositionally biased region" description="Acidic residues" evidence="2">
    <location>
        <begin position="881"/>
        <end position="890"/>
    </location>
</feature>
<keyword evidence="5" id="KW-1185">Reference proteome</keyword>
<feature type="compositionally biased region" description="Basic and acidic residues" evidence="2">
    <location>
        <begin position="459"/>
        <end position="470"/>
    </location>
</feature>
<dbReference type="SUPFAM" id="SSF50729">
    <property type="entry name" value="PH domain-like"/>
    <property type="match status" value="1"/>
</dbReference>
<feature type="region of interest" description="Disordered" evidence="2">
    <location>
        <begin position="200"/>
        <end position="270"/>
    </location>
</feature>
<dbReference type="PaxDb" id="35128-Thaps11869"/>
<feature type="compositionally biased region" description="Polar residues" evidence="2">
    <location>
        <begin position="1130"/>
        <end position="1143"/>
    </location>
</feature>